<dbReference type="GO" id="GO:0006891">
    <property type="term" value="P:intra-Golgi vesicle-mediated transport"/>
    <property type="evidence" value="ECO:0007669"/>
    <property type="project" value="TreeGrafter"/>
</dbReference>
<evidence type="ECO:0000256" key="11">
    <source>
        <dbReference type="PIRNR" id="PIRNR016478"/>
    </source>
</evidence>
<dbReference type="GO" id="GO:0000139">
    <property type="term" value="C:Golgi membrane"/>
    <property type="evidence" value="ECO:0007669"/>
    <property type="project" value="UniProtKB-SubCell"/>
</dbReference>
<keyword evidence="4 11" id="KW-0813">Transport</keyword>
<evidence type="ECO:0000256" key="6">
    <source>
        <dbReference type="ARBA" id="ARBA00022892"/>
    </source>
</evidence>
<dbReference type="GO" id="GO:0006890">
    <property type="term" value="P:retrograde vesicle-mediated transport, Golgi to endoplasmic reticulum"/>
    <property type="evidence" value="ECO:0007669"/>
    <property type="project" value="UniProtKB-UniRule"/>
</dbReference>
<feature type="repeat" description="TPR" evidence="12">
    <location>
        <begin position="200"/>
        <end position="233"/>
    </location>
</feature>
<dbReference type="AlphaFoldDB" id="A0A061HKW7"/>
<gene>
    <name evidence="13" type="ORF">BGT96224_824</name>
    <name evidence="14" type="ORF">BGT96224V2_LOCUS2258</name>
</gene>
<evidence type="ECO:0000256" key="3">
    <source>
        <dbReference type="ARBA" id="ARBA00008827"/>
    </source>
</evidence>
<dbReference type="SUPFAM" id="SSF48452">
    <property type="entry name" value="TPR-like"/>
    <property type="match status" value="1"/>
</dbReference>
<keyword evidence="12" id="KW-0802">TPR repeat</keyword>
<keyword evidence="8 11" id="KW-0333">Golgi apparatus</keyword>
<reference evidence="14" key="3">
    <citation type="submission" date="2018-07" db="EMBL/GenBank/DDBJ databases">
        <authorList>
            <person name="Quirk P.G."/>
            <person name="Krulwich T.A."/>
        </authorList>
    </citation>
    <scope>NUCLEOTIDE SEQUENCE</scope>
    <source>
        <strain evidence="14">96224</strain>
    </source>
</reference>
<dbReference type="PANTHER" id="PTHR10805">
    <property type="entry name" value="COATOMER SUBUNIT EPSILON"/>
    <property type="match status" value="1"/>
</dbReference>
<keyword evidence="6 11" id="KW-0931">ER-Golgi transport</keyword>
<evidence type="ECO:0000256" key="10">
    <source>
        <dbReference type="ARBA" id="ARBA00023329"/>
    </source>
</evidence>
<dbReference type="GO" id="GO:0005198">
    <property type="term" value="F:structural molecule activity"/>
    <property type="evidence" value="ECO:0007669"/>
    <property type="project" value="UniProtKB-UniRule"/>
</dbReference>
<evidence type="ECO:0000256" key="4">
    <source>
        <dbReference type="ARBA" id="ARBA00022448"/>
    </source>
</evidence>
<keyword evidence="7 11" id="KW-0653">Protein transport</keyword>
<dbReference type="InterPro" id="IPR019734">
    <property type="entry name" value="TPR_rpt"/>
</dbReference>
<dbReference type="Gene3D" id="1.25.40.10">
    <property type="entry name" value="Tetratricopeptide repeat domain"/>
    <property type="match status" value="1"/>
</dbReference>
<dbReference type="EMBL" id="KE375012">
    <property type="protein sequence ID" value="EPQ65983.1"/>
    <property type="molecule type" value="Genomic_DNA"/>
</dbReference>
<protein>
    <recommendedName>
        <fullName evidence="11">Coatomer subunit epsilon</fullName>
    </recommendedName>
</protein>
<organism evidence="14">
    <name type="scientific">Blumeria graminis f. sp. tritici 96224</name>
    <dbReference type="NCBI Taxonomy" id="1268274"/>
    <lineage>
        <taxon>Eukaryota</taxon>
        <taxon>Fungi</taxon>
        <taxon>Dikarya</taxon>
        <taxon>Ascomycota</taxon>
        <taxon>Pezizomycotina</taxon>
        <taxon>Leotiomycetes</taxon>
        <taxon>Erysiphales</taxon>
        <taxon>Erysiphaceae</taxon>
        <taxon>Blumeria</taxon>
    </lineage>
</organism>
<dbReference type="PIRSF" id="PIRSF016478">
    <property type="entry name" value="Coatomer_esu"/>
    <property type="match status" value="1"/>
</dbReference>
<dbReference type="InterPro" id="IPR006822">
    <property type="entry name" value="Coatomer_esu"/>
</dbReference>
<evidence type="ECO:0000256" key="1">
    <source>
        <dbReference type="ARBA" id="ARBA00004255"/>
    </source>
</evidence>
<evidence type="ECO:0000313" key="13">
    <source>
        <dbReference type="EMBL" id="EPQ65983.1"/>
    </source>
</evidence>
<dbReference type="Pfam" id="PF04733">
    <property type="entry name" value="Coatomer_E"/>
    <property type="match status" value="1"/>
</dbReference>
<evidence type="ECO:0000313" key="14">
    <source>
        <dbReference type="EMBL" id="SUZ09090.1"/>
    </source>
</evidence>
<name>A0A061HKW7_BLUGR</name>
<dbReference type="Proteomes" id="UP000053110">
    <property type="component" value="Unassembled WGS sequence"/>
</dbReference>
<evidence type="ECO:0000313" key="15">
    <source>
        <dbReference type="Proteomes" id="UP000053110"/>
    </source>
</evidence>
<dbReference type="PROSITE" id="PS50005">
    <property type="entry name" value="TPR"/>
    <property type="match status" value="1"/>
</dbReference>
<keyword evidence="5 11" id="KW-0963">Cytoplasm</keyword>
<evidence type="ECO:0000256" key="8">
    <source>
        <dbReference type="ARBA" id="ARBA00023034"/>
    </source>
</evidence>
<evidence type="ECO:0000256" key="9">
    <source>
        <dbReference type="ARBA" id="ARBA00023136"/>
    </source>
</evidence>
<keyword evidence="10 11" id="KW-0968">Cytoplasmic vesicle</keyword>
<comment type="similarity">
    <text evidence="3 11">Belongs to the COPE family.</text>
</comment>
<dbReference type="GO" id="GO:0006888">
    <property type="term" value="P:endoplasmic reticulum to Golgi vesicle-mediated transport"/>
    <property type="evidence" value="ECO:0007669"/>
    <property type="project" value="TreeGrafter"/>
</dbReference>
<dbReference type="PANTHER" id="PTHR10805:SF0">
    <property type="entry name" value="COATOMER SUBUNIT EPSILON"/>
    <property type="match status" value="1"/>
</dbReference>
<reference evidence="15" key="1">
    <citation type="journal article" date="2013" name="Nat. Genet.">
        <title>The wheat powdery mildew genome shows the unique evolution of an obligate biotroph.</title>
        <authorList>
            <person name="Wicker T."/>
            <person name="Oberhaensli S."/>
            <person name="Parlange F."/>
            <person name="Buchmann J.P."/>
            <person name="Shatalina M."/>
            <person name="Roffler S."/>
            <person name="Ben-David R."/>
            <person name="Dolezel J."/>
            <person name="Simkova H."/>
            <person name="Schulze-Lefert P."/>
            <person name="Spanu P.D."/>
            <person name="Bruggmann R."/>
            <person name="Amselem J."/>
            <person name="Quesneville H."/>
            <person name="Ver Loren van Themaat E."/>
            <person name="Paape T."/>
            <person name="Shimizu K.K."/>
            <person name="Keller B."/>
        </authorList>
    </citation>
    <scope>NUCLEOTIDE SEQUENCE [LARGE SCALE GENOMIC DNA]</scope>
    <source>
        <strain evidence="15">96224</strain>
    </source>
</reference>
<evidence type="ECO:0000256" key="12">
    <source>
        <dbReference type="PROSITE-ProRule" id="PRU00339"/>
    </source>
</evidence>
<dbReference type="OrthoDB" id="310217at2759"/>
<evidence type="ECO:0000256" key="5">
    <source>
        <dbReference type="ARBA" id="ARBA00022490"/>
    </source>
</evidence>
<sequence>MDPFSADNELVNLQNTFHQGQFKEVLDYQISDLSPEHKSQAKVLALRAQIALGKVEEVWEKVKDETEPDLVALRALIQVIKGDEAEALTTIQDLGRVEGPALVPAALVMQRAGKSDAALEILGAHQGDLEAVAMTVQIHLLQNRTDLAIKEVAAARRWAQDSLLVNLAESWVGLRMGGKDYQKAFYVFEELAQAPSSSSSQSLVSQAVTEIHLGRLEEAEAALQQVLSTDPNNLEALANSIVLNIISGRDTKELSSNLELNAPDYLSLQDLREKESLFDKAASKYTASVAAL</sequence>
<dbReference type="InterPro" id="IPR011990">
    <property type="entry name" value="TPR-like_helical_dom_sf"/>
</dbReference>
<dbReference type="GO" id="GO:0030126">
    <property type="term" value="C:COPI vesicle coat"/>
    <property type="evidence" value="ECO:0007669"/>
    <property type="project" value="TreeGrafter"/>
</dbReference>
<comment type="subcellular location">
    <subcellularLocation>
        <location evidence="2">Cytoplasmic vesicle</location>
        <location evidence="2">COPI-coated vesicle membrane</location>
        <topology evidence="2">Peripheral membrane protein</topology>
        <orientation evidence="2">Cytoplasmic side</orientation>
    </subcellularLocation>
    <subcellularLocation>
        <location evidence="1">Golgi apparatus membrane</location>
        <topology evidence="1">Peripheral membrane protein</topology>
        <orientation evidence="1">Cytoplasmic side</orientation>
    </subcellularLocation>
</comment>
<dbReference type="GO" id="GO:0015031">
    <property type="term" value="P:protein transport"/>
    <property type="evidence" value="ECO:0007669"/>
    <property type="project" value="UniProtKB-UniRule"/>
</dbReference>
<evidence type="ECO:0000256" key="2">
    <source>
        <dbReference type="ARBA" id="ARBA00004347"/>
    </source>
</evidence>
<reference evidence="13" key="2">
    <citation type="submission" date="2013-01" db="EMBL/GenBank/DDBJ databases">
        <title>The wheat powdery mildew genome reveals unique evolution of an obligate biotroph.</title>
        <authorList>
            <person name="Oberhaensli S."/>
            <person name="Wicker T."/>
            <person name="Keller B."/>
        </authorList>
    </citation>
    <scope>NUCLEOTIDE SEQUENCE</scope>
    <source>
        <strain evidence="13">96224</strain>
    </source>
</reference>
<evidence type="ECO:0000256" key="7">
    <source>
        <dbReference type="ARBA" id="ARBA00022927"/>
    </source>
</evidence>
<keyword evidence="9 11" id="KW-0472">Membrane</keyword>
<comment type="function">
    <text evidence="11">The coatomer is a cytosolic protein complex that binds to dilysine motifs and reversibly associates with Golgi non-clathrin-coated vesicles, which further mediate biosynthetic protein transport from the ER, via the Golgi up to the trans Golgi network. The coatomer complex is required for budding from Golgi membranes, and is essential for the retrograde Golgi-to-ER transport of dilysine-tagged proteins.</text>
</comment>
<dbReference type="EMBL" id="UIGY01000039">
    <property type="protein sequence ID" value="SUZ09090.1"/>
    <property type="molecule type" value="Genomic_DNA"/>
</dbReference>
<accession>A0A061HKW7</accession>
<proteinExistence type="inferred from homology"/>
<dbReference type="HOGENOM" id="CLU_049363_1_0_1"/>